<dbReference type="KEGG" id="blin:BLSMQ_0605"/>
<accession>A0A1D7VZP7</accession>
<feature type="region of interest" description="Disordered" evidence="1">
    <location>
        <begin position="1"/>
        <end position="44"/>
    </location>
</feature>
<dbReference type="PATRIC" id="fig|1703.10.peg.628"/>
<reference evidence="3" key="1">
    <citation type="submission" date="2016-09" db="EMBL/GenBank/DDBJ databases">
        <title>Complete Genome Sequence of Brevibacterium aurantiacum SMQ-1335.</title>
        <authorList>
            <person name="de Melo A.G."/>
            <person name="Labrie S.J."/>
            <person name="Dumaresq J."/>
            <person name="Roberts R.J."/>
            <person name="Tremblay D.M."/>
            <person name="Moineau S."/>
        </authorList>
    </citation>
    <scope>NUCLEOTIDE SEQUENCE</scope>
    <source>
        <strain evidence="3">SMQ-1335</strain>
    </source>
</reference>
<protein>
    <submittedName>
        <fullName evidence="3">Glycerophosphoryl diester phosphodiesterase</fullName>
    </submittedName>
</protein>
<name>A0A1D7VZP7_BREAU</name>
<sequence>MSKKNRRYGRSEREQNTRAQAGSEQPAEESIESGRAPVPERPTPKKFNAPLWAGIIVVIAVVAVLGFNRFSSKDHLTVDALEKPVVAALDGGSDVYPANSKFSFTENAKFGYLPAPTLSELGDGTIVAADPKSAPKAMELEDDLSSLDRDSFLDQDIKPPRKNTAPGEPITWDQMVDEMAGATVLMPLIESPQVADPVLKKIAEADIAESTIVRTSNAEVAKAASDAEVAVMFTGDPTATSQQSLSEVGYTMMAVDAADASKWTGTDLDIWATGVKDEKRLKELAEAGIFGALSTNPYSIQPSEVKSN</sequence>
<gene>
    <name evidence="4" type="ORF">BAURA63_03388</name>
    <name evidence="3" type="ORF">BLSMQ_0605</name>
</gene>
<evidence type="ECO:0000313" key="3">
    <source>
        <dbReference type="EMBL" id="AOP52319.1"/>
    </source>
</evidence>
<evidence type="ECO:0000313" key="6">
    <source>
        <dbReference type="Proteomes" id="UP000234327"/>
    </source>
</evidence>
<proteinExistence type="predicted"/>
<dbReference type="RefSeq" id="WP_009885167.1">
    <property type="nucleotide sequence ID" value="NZ_AAGP01000050.1"/>
</dbReference>
<evidence type="ECO:0000313" key="4">
    <source>
        <dbReference type="EMBL" id="SMX99736.1"/>
    </source>
</evidence>
<accession>A0A2H1KJ46</accession>
<dbReference type="Proteomes" id="UP000234327">
    <property type="component" value="Unassembled WGS sequence"/>
</dbReference>
<evidence type="ECO:0000256" key="2">
    <source>
        <dbReference type="SAM" id="Phobius"/>
    </source>
</evidence>
<keyword evidence="2" id="KW-0472">Membrane</keyword>
<dbReference type="eggNOG" id="ENOG5031X3X">
    <property type="taxonomic scope" value="Bacteria"/>
</dbReference>
<dbReference type="Proteomes" id="UP000094793">
    <property type="component" value="Chromosome"/>
</dbReference>
<reference evidence="5" key="2">
    <citation type="submission" date="2016-09" db="EMBL/GenBank/DDBJ databases">
        <title>Complete Genome Sequence of Brevibacterium linens SMQ-1335.</title>
        <authorList>
            <person name="de Melo A.G."/>
            <person name="Labrie S.J."/>
            <person name="Dumaresq J."/>
            <person name="Roberts R.J."/>
            <person name="Tremblay D.M."/>
            <person name="Moineau S."/>
        </authorList>
    </citation>
    <scope>NUCLEOTIDE SEQUENCE [LARGE SCALE GENOMIC DNA]</scope>
    <source>
        <strain evidence="5">SMQ-1335</strain>
    </source>
</reference>
<feature type="transmembrane region" description="Helical" evidence="2">
    <location>
        <begin position="49"/>
        <end position="67"/>
    </location>
</feature>
<organism evidence="3 5">
    <name type="scientific">Brevibacterium aurantiacum</name>
    <dbReference type="NCBI Taxonomy" id="273384"/>
    <lineage>
        <taxon>Bacteria</taxon>
        <taxon>Bacillati</taxon>
        <taxon>Actinomycetota</taxon>
        <taxon>Actinomycetes</taxon>
        <taxon>Micrococcales</taxon>
        <taxon>Brevibacteriaceae</taxon>
        <taxon>Brevibacterium</taxon>
    </lineage>
</organism>
<dbReference type="AlphaFoldDB" id="A0A1D7VZP7"/>
<keyword evidence="2" id="KW-0812">Transmembrane</keyword>
<evidence type="ECO:0000313" key="5">
    <source>
        <dbReference type="Proteomes" id="UP000094793"/>
    </source>
</evidence>
<dbReference type="EMBL" id="FXYZ01000022">
    <property type="protein sequence ID" value="SMX99736.1"/>
    <property type="molecule type" value="Genomic_DNA"/>
</dbReference>
<evidence type="ECO:0000256" key="1">
    <source>
        <dbReference type="SAM" id="MobiDB-lite"/>
    </source>
</evidence>
<reference evidence="4 6" key="3">
    <citation type="submission" date="2017-03" db="EMBL/GenBank/DDBJ databases">
        <authorList>
            <person name="Afonso C.L."/>
            <person name="Miller P.J."/>
            <person name="Scott M.A."/>
            <person name="Spackman E."/>
            <person name="Goraichik I."/>
            <person name="Dimitrov K.M."/>
            <person name="Suarez D.L."/>
            <person name="Swayne D.E."/>
        </authorList>
    </citation>
    <scope>NUCLEOTIDE SEQUENCE [LARGE SCALE GENOMIC DNA]</scope>
    <source>
        <strain evidence="4">6</strain>
        <strain evidence="6">6(3)</strain>
    </source>
</reference>
<keyword evidence="2" id="KW-1133">Transmembrane helix</keyword>
<dbReference type="EMBL" id="CP017150">
    <property type="protein sequence ID" value="AOP52319.1"/>
    <property type="molecule type" value="Genomic_DNA"/>
</dbReference>